<protein>
    <submittedName>
        <fullName evidence="3">Uncharacterized protein LOC106535983</fullName>
    </submittedName>
</protein>
<name>A0A2I4D8N5_AUSLI</name>
<proteinExistence type="predicted"/>
<evidence type="ECO:0000313" key="3">
    <source>
        <dbReference type="RefSeq" id="XP_013888594.1"/>
    </source>
</evidence>
<dbReference type="OrthoDB" id="8449879at2759"/>
<dbReference type="KEGG" id="alim:106535983"/>
<dbReference type="RefSeq" id="XP_013888594.1">
    <property type="nucleotide sequence ID" value="XM_014033140.1"/>
</dbReference>
<evidence type="ECO:0000313" key="2">
    <source>
        <dbReference type="Proteomes" id="UP000192220"/>
    </source>
</evidence>
<dbReference type="InParanoid" id="A0A2I4D8N5"/>
<evidence type="ECO:0000256" key="1">
    <source>
        <dbReference type="SAM" id="MobiDB-lite"/>
    </source>
</evidence>
<keyword evidence="2" id="KW-1185">Reference proteome</keyword>
<feature type="compositionally biased region" description="Basic and acidic residues" evidence="1">
    <location>
        <begin position="169"/>
        <end position="186"/>
    </location>
</feature>
<accession>A0A2I4D8N5</accession>
<dbReference type="Proteomes" id="UP000192220">
    <property type="component" value="Unplaced"/>
</dbReference>
<dbReference type="GeneID" id="106535983"/>
<feature type="region of interest" description="Disordered" evidence="1">
    <location>
        <begin position="115"/>
        <end position="248"/>
    </location>
</feature>
<reference evidence="3" key="1">
    <citation type="submission" date="2025-08" db="UniProtKB">
        <authorList>
            <consortium name="RefSeq"/>
        </authorList>
    </citation>
    <scope>IDENTIFICATION</scope>
</reference>
<dbReference type="AlphaFoldDB" id="A0A2I4D8N5"/>
<organism evidence="2 3">
    <name type="scientific">Austrofundulus limnaeus</name>
    <name type="common">Annual killifish</name>
    <dbReference type="NCBI Taxonomy" id="52670"/>
    <lineage>
        <taxon>Eukaryota</taxon>
        <taxon>Metazoa</taxon>
        <taxon>Chordata</taxon>
        <taxon>Craniata</taxon>
        <taxon>Vertebrata</taxon>
        <taxon>Euteleostomi</taxon>
        <taxon>Actinopterygii</taxon>
        <taxon>Neopterygii</taxon>
        <taxon>Teleostei</taxon>
        <taxon>Neoteleostei</taxon>
        <taxon>Acanthomorphata</taxon>
        <taxon>Ovalentaria</taxon>
        <taxon>Atherinomorphae</taxon>
        <taxon>Cyprinodontiformes</taxon>
        <taxon>Rivulidae</taxon>
        <taxon>Austrofundulus</taxon>
    </lineage>
</organism>
<gene>
    <name evidence="3" type="primary">LOC106535983</name>
</gene>
<sequence>MTSGADLVHYGIIHVPVAAYKKDNDMENYVRLMMKRLERGLYHTVHQGLRRVVISTCGLRSGDLPWDMAEKVAVRGSACFAQNLNVATDLKEIVVVTAERLKSERLNLAMPLIPLKTDPPKAEGKKAPIKHPPPRRTERGPEAPVAGGDRALEGPVCSTQNKRTQRNKNWSEEERQDLIQHFKRCGDSCGNESSDEEEPENPPQLMERPQTPLPHETSEDENDESSMGSAAAQGLGTPKQLRIGQRKGEKRQVELVDVLRVSERLAREPRWGPIQTSDGRKTYVPEADQRDFPIPTVWAEKTEEQLEIKVRAKVGEWANIIMMPSYPTVAAHTRLTANFRQAYVAIAHDVMLKKMKKAANKFVKNMARQEEDGMLSDEPAQPVSALGQRASAGVMEWKSIKEVDTNADEFREYKKIKTLLREPNAGEGRESYLKDVWPLVVNSTTCEAVKRLWLSHVTGHPIDKKDSAQDYYEKFVPEDENDEDAHIDRARSRLEQGQKLTPIWHQLKQNVAPTRYVKALRMVTKGRRGDITFATMPIQTTTVAQMDAAVRKYDLEMLY</sequence>
<feature type="non-terminal residue" evidence="3">
    <location>
        <position position="559"/>
    </location>
</feature>